<proteinExistence type="predicted"/>
<evidence type="ECO:0000256" key="4">
    <source>
        <dbReference type="ARBA" id="ARBA00022692"/>
    </source>
</evidence>
<dbReference type="GO" id="GO:0008556">
    <property type="term" value="F:P-type potassium transmembrane transporter activity"/>
    <property type="evidence" value="ECO:0007669"/>
    <property type="project" value="InterPro"/>
</dbReference>
<keyword evidence="5" id="KW-0630">Potassium</keyword>
<evidence type="ECO:0000313" key="11">
    <source>
        <dbReference type="Proteomes" id="UP000199585"/>
    </source>
</evidence>
<evidence type="ECO:0000256" key="2">
    <source>
        <dbReference type="ARBA" id="ARBA00022475"/>
    </source>
</evidence>
<evidence type="ECO:0000256" key="6">
    <source>
        <dbReference type="ARBA" id="ARBA00022989"/>
    </source>
</evidence>
<keyword evidence="2" id="KW-1003">Cell membrane</keyword>
<keyword evidence="11" id="KW-1185">Reference proteome</keyword>
<keyword evidence="8 9" id="KW-0472">Membrane</keyword>
<dbReference type="GO" id="GO:0005886">
    <property type="term" value="C:plasma membrane"/>
    <property type="evidence" value="ECO:0007669"/>
    <property type="project" value="TreeGrafter"/>
</dbReference>
<dbReference type="Pfam" id="PF03814">
    <property type="entry name" value="KdpA"/>
    <property type="match status" value="1"/>
</dbReference>
<gene>
    <name evidence="10" type="ORF">SAMN04488003_1355</name>
</gene>
<name>A0A1H8JA63_9RHOB</name>
<dbReference type="Proteomes" id="UP000199585">
    <property type="component" value="Unassembled WGS sequence"/>
</dbReference>
<protein>
    <submittedName>
        <fullName evidence="10">Potassium-transporting ATPase A subunit</fullName>
    </submittedName>
</protein>
<evidence type="ECO:0000256" key="1">
    <source>
        <dbReference type="ARBA" id="ARBA00022448"/>
    </source>
</evidence>
<keyword evidence="6 9" id="KW-1133">Transmembrane helix</keyword>
<keyword evidence="4 9" id="KW-0812">Transmembrane</keyword>
<dbReference type="AlphaFoldDB" id="A0A1H8JA63"/>
<evidence type="ECO:0000256" key="3">
    <source>
        <dbReference type="ARBA" id="ARBA00022538"/>
    </source>
</evidence>
<dbReference type="InterPro" id="IPR004623">
    <property type="entry name" value="KdpA"/>
</dbReference>
<keyword evidence="7" id="KW-0406">Ion transport</keyword>
<keyword evidence="1" id="KW-0813">Transport</keyword>
<dbReference type="PANTHER" id="PTHR30607">
    <property type="entry name" value="POTASSIUM-TRANSPORTING ATPASE A CHAIN"/>
    <property type="match status" value="1"/>
</dbReference>
<dbReference type="EMBL" id="FOCI01000035">
    <property type="protein sequence ID" value="SEN77654.1"/>
    <property type="molecule type" value="Genomic_DNA"/>
</dbReference>
<evidence type="ECO:0000256" key="8">
    <source>
        <dbReference type="ARBA" id="ARBA00023136"/>
    </source>
</evidence>
<feature type="transmembrane region" description="Helical" evidence="9">
    <location>
        <begin position="39"/>
        <end position="64"/>
    </location>
</feature>
<accession>A0A1H8JA63</accession>
<reference evidence="10 11" key="1">
    <citation type="submission" date="2016-10" db="EMBL/GenBank/DDBJ databases">
        <authorList>
            <person name="de Groot N.N."/>
        </authorList>
    </citation>
    <scope>NUCLEOTIDE SEQUENCE [LARGE SCALE GENOMIC DNA]</scope>
    <source>
        <strain evidence="10 11">DSM 16213</strain>
    </source>
</reference>
<keyword evidence="3" id="KW-0633">Potassium transport</keyword>
<sequence>MLLGRFVPIIPPVAIVGSPMGKRRAAESAGTLGVEDATFGIMLAITVVIFGALTFLPAAALGPITEHTLLPRKALTGELQ</sequence>
<evidence type="ECO:0000256" key="7">
    <source>
        <dbReference type="ARBA" id="ARBA00023065"/>
    </source>
</evidence>
<dbReference type="PANTHER" id="PTHR30607:SF2">
    <property type="entry name" value="POTASSIUM-TRANSPORTING ATPASE POTASSIUM-BINDING SUBUNIT"/>
    <property type="match status" value="1"/>
</dbReference>
<evidence type="ECO:0000256" key="5">
    <source>
        <dbReference type="ARBA" id="ARBA00022958"/>
    </source>
</evidence>
<organism evidence="10 11">
    <name type="scientific">Loktanella fryxellensis</name>
    <dbReference type="NCBI Taxonomy" id="245187"/>
    <lineage>
        <taxon>Bacteria</taxon>
        <taxon>Pseudomonadati</taxon>
        <taxon>Pseudomonadota</taxon>
        <taxon>Alphaproteobacteria</taxon>
        <taxon>Rhodobacterales</taxon>
        <taxon>Roseobacteraceae</taxon>
        <taxon>Loktanella</taxon>
    </lineage>
</organism>
<evidence type="ECO:0000256" key="9">
    <source>
        <dbReference type="SAM" id="Phobius"/>
    </source>
</evidence>
<dbReference type="STRING" id="245187.SAMN04488003_1355"/>
<evidence type="ECO:0000313" key="10">
    <source>
        <dbReference type="EMBL" id="SEN77654.1"/>
    </source>
</evidence>